<evidence type="ECO:0000256" key="1">
    <source>
        <dbReference type="SAM" id="MobiDB-lite"/>
    </source>
</evidence>
<evidence type="ECO:0000313" key="2">
    <source>
        <dbReference type="EMBL" id="KAK6726754.1"/>
    </source>
</evidence>
<comment type="caution">
    <text evidence="2">The sequence shown here is derived from an EMBL/GenBank/DDBJ whole genome shotgun (WGS) entry which is preliminary data.</text>
</comment>
<feature type="compositionally biased region" description="Basic and acidic residues" evidence="1">
    <location>
        <begin position="45"/>
        <end position="57"/>
    </location>
</feature>
<reference evidence="2 3" key="1">
    <citation type="submission" date="2023-08" db="EMBL/GenBank/DDBJ databases">
        <title>A Necator americanus chromosomal reference genome.</title>
        <authorList>
            <person name="Ilik V."/>
            <person name="Petrzelkova K.J."/>
            <person name="Pardy F."/>
            <person name="Fuh T."/>
            <person name="Niatou-Singa F.S."/>
            <person name="Gouil Q."/>
            <person name="Baker L."/>
            <person name="Ritchie M.E."/>
            <person name="Jex A.R."/>
            <person name="Gazzola D."/>
            <person name="Li H."/>
            <person name="Toshio Fujiwara R."/>
            <person name="Zhan B."/>
            <person name="Aroian R.V."/>
            <person name="Pafco B."/>
            <person name="Schwarz E.M."/>
        </authorList>
    </citation>
    <scope>NUCLEOTIDE SEQUENCE [LARGE SCALE GENOMIC DNA]</scope>
    <source>
        <strain evidence="2 3">Aroian</strain>
        <tissue evidence="2">Whole animal</tissue>
    </source>
</reference>
<keyword evidence="3" id="KW-1185">Reference proteome</keyword>
<protein>
    <submittedName>
        <fullName evidence="2">Uncharacterized protein</fullName>
    </submittedName>
</protein>
<dbReference type="Proteomes" id="UP001303046">
    <property type="component" value="Unassembled WGS sequence"/>
</dbReference>
<accession>A0ABR1BJW4</accession>
<proteinExistence type="predicted"/>
<organism evidence="2 3">
    <name type="scientific">Necator americanus</name>
    <name type="common">Human hookworm</name>
    <dbReference type="NCBI Taxonomy" id="51031"/>
    <lineage>
        <taxon>Eukaryota</taxon>
        <taxon>Metazoa</taxon>
        <taxon>Ecdysozoa</taxon>
        <taxon>Nematoda</taxon>
        <taxon>Chromadorea</taxon>
        <taxon>Rhabditida</taxon>
        <taxon>Rhabditina</taxon>
        <taxon>Rhabditomorpha</taxon>
        <taxon>Strongyloidea</taxon>
        <taxon>Ancylostomatidae</taxon>
        <taxon>Bunostominae</taxon>
        <taxon>Necator</taxon>
    </lineage>
</organism>
<dbReference type="EMBL" id="JAVFWL010000001">
    <property type="protein sequence ID" value="KAK6726754.1"/>
    <property type="molecule type" value="Genomic_DNA"/>
</dbReference>
<gene>
    <name evidence="2" type="primary">Necator_chrI.g956</name>
    <name evidence="2" type="ORF">RB195_004832</name>
</gene>
<name>A0ABR1BJW4_NECAM</name>
<feature type="compositionally biased region" description="Polar residues" evidence="1">
    <location>
        <begin position="26"/>
        <end position="40"/>
    </location>
</feature>
<evidence type="ECO:0000313" key="3">
    <source>
        <dbReference type="Proteomes" id="UP001303046"/>
    </source>
</evidence>
<feature type="region of interest" description="Disordered" evidence="1">
    <location>
        <begin position="26"/>
        <end position="57"/>
    </location>
</feature>
<sequence>MADRIQQYERMMRYIQHRERVLDMQSTVKQEIQRSRSTPPKRNLRKEAEAKRRIDLENQRLMRSLMSIATRPNGPTTTK</sequence>